<dbReference type="Proteomes" id="UP000266441">
    <property type="component" value="Unassembled WGS sequence"/>
</dbReference>
<dbReference type="GO" id="GO:0000155">
    <property type="term" value="F:phosphorelay sensor kinase activity"/>
    <property type="evidence" value="ECO:0007669"/>
    <property type="project" value="InterPro"/>
</dbReference>
<keyword evidence="9" id="KW-0472">Membrane</keyword>
<reference evidence="11 12" key="1">
    <citation type="journal article" date="2015" name="Int. J. Syst. Evol. Microbiol.">
        <title>Mariniphaga sediminis sp. nov., isolated from coastal sediment.</title>
        <authorList>
            <person name="Wang F.Q."/>
            <person name="Shen Q.Y."/>
            <person name="Chen G.J."/>
            <person name="Du Z.J."/>
        </authorList>
    </citation>
    <scope>NUCLEOTIDE SEQUENCE [LARGE SCALE GENOMIC DNA]</scope>
    <source>
        <strain evidence="11 12">SY21</strain>
    </source>
</reference>
<comment type="caution">
    <text evidence="11">The sequence shown here is derived from an EMBL/GenBank/DDBJ whole genome shotgun (WGS) entry which is preliminary data.</text>
</comment>
<evidence type="ECO:0000256" key="1">
    <source>
        <dbReference type="ARBA" id="ARBA00000085"/>
    </source>
</evidence>
<dbReference type="Gene3D" id="1.20.5.1930">
    <property type="match status" value="1"/>
</dbReference>
<evidence type="ECO:0000256" key="5">
    <source>
        <dbReference type="ARBA" id="ARBA00022741"/>
    </source>
</evidence>
<keyword evidence="9" id="KW-1133">Transmembrane helix</keyword>
<dbReference type="EMBL" id="QWET01000019">
    <property type="protein sequence ID" value="RIH63551.1"/>
    <property type="molecule type" value="Genomic_DNA"/>
</dbReference>
<comment type="catalytic activity">
    <reaction evidence="1">
        <text>ATP + protein L-histidine = ADP + protein N-phospho-L-histidine.</text>
        <dbReference type="EC" id="2.7.13.3"/>
    </reaction>
</comment>
<evidence type="ECO:0000313" key="11">
    <source>
        <dbReference type="EMBL" id="RIH63551.1"/>
    </source>
</evidence>
<dbReference type="InterPro" id="IPR036890">
    <property type="entry name" value="HATPase_C_sf"/>
</dbReference>
<keyword evidence="8" id="KW-0902">Two-component regulatory system</keyword>
<evidence type="ECO:0000256" key="9">
    <source>
        <dbReference type="SAM" id="Phobius"/>
    </source>
</evidence>
<evidence type="ECO:0000256" key="4">
    <source>
        <dbReference type="ARBA" id="ARBA00022679"/>
    </source>
</evidence>
<dbReference type="SUPFAM" id="SSF55874">
    <property type="entry name" value="ATPase domain of HSP90 chaperone/DNA topoisomerase II/histidine kinase"/>
    <property type="match status" value="1"/>
</dbReference>
<keyword evidence="3" id="KW-0597">Phosphoprotein</keyword>
<dbReference type="GO" id="GO:0016020">
    <property type="term" value="C:membrane"/>
    <property type="evidence" value="ECO:0007669"/>
    <property type="project" value="InterPro"/>
</dbReference>
<feature type="domain" description="Histidine kinase" evidence="10">
    <location>
        <begin position="70"/>
        <end position="263"/>
    </location>
</feature>
<dbReference type="InterPro" id="IPR003594">
    <property type="entry name" value="HATPase_dom"/>
</dbReference>
<sequence length="263" mass="29765">MAVSGSAEIVLIYIAGTLGMAILAGAIFFFFITYQKRLLKKELEINRIKTEQQEEILKNTVLAQEKERKRIARDLHDEVGAMLSVVRLNISRFEKKSENDASKNLALETKTFLDDVITQVRRISRALMPPSLEKLGLYFALEELVNWVNKADELQVECWKNGEPFRFNPKKELAIFRIIQELLNNAIKHSKASHILIKVRFSPSGIAVSLCDNGVGFEMEKITETGLGLKNLESRTRMMNAEFKMKSVPGKGTSAVMFLNALD</sequence>
<gene>
    <name evidence="11" type="ORF">D1164_19165</name>
</gene>
<evidence type="ECO:0000256" key="3">
    <source>
        <dbReference type="ARBA" id="ARBA00022553"/>
    </source>
</evidence>
<dbReference type="Gene3D" id="3.30.565.10">
    <property type="entry name" value="Histidine kinase-like ATPase, C-terminal domain"/>
    <property type="match status" value="1"/>
</dbReference>
<evidence type="ECO:0000313" key="12">
    <source>
        <dbReference type="Proteomes" id="UP000266441"/>
    </source>
</evidence>
<dbReference type="PANTHER" id="PTHR24421">
    <property type="entry name" value="NITRATE/NITRITE SENSOR PROTEIN NARX-RELATED"/>
    <property type="match status" value="1"/>
</dbReference>
<evidence type="ECO:0000256" key="2">
    <source>
        <dbReference type="ARBA" id="ARBA00012438"/>
    </source>
</evidence>
<accession>A0A399CYS9</accession>
<dbReference type="InterPro" id="IPR050482">
    <property type="entry name" value="Sensor_HK_TwoCompSys"/>
</dbReference>
<keyword evidence="6 11" id="KW-0418">Kinase</keyword>
<evidence type="ECO:0000256" key="7">
    <source>
        <dbReference type="ARBA" id="ARBA00022840"/>
    </source>
</evidence>
<keyword evidence="5" id="KW-0547">Nucleotide-binding</keyword>
<keyword evidence="9" id="KW-0812">Transmembrane</keyword>
<dbReference type="GO" id="GO:0046983">
    <property type="term" value="F:protein dimerization activity"/>
    <property type="evidence" value="ECO:0007669"/>
    <property type="project" value="InterPro"/>
</dbReference>
<dbReference type="GO" id="GO:0005524">
    <property type="term" value="F:ATP binding"/>
    <property type="evidence" value="ECO:0007669"/>
    <property type="project" value="UniProtKB-KW"/>
</dbReference>
<dbReference type="AlphaFoldDB" id="A0A399CYS9"/>
<dbReference type="InterPro" id="IPR011712">
    <property type="entry name" value="Sig_transdc_His_kin_sub3_dim/P"/>
</dbReference>
<keyword evidence="4" id="KW-0808">Transferase</keyword>
<dbReference type="Pfam" id="PF02518">
    <property type="entry name" value="HATPase_c"/>
    <property type="match status" value="1"/>
</dbReference>
<feature type="transmembrane region" description="Helical" evidence="9">
    <location>
        <begin position="12"/>
        <end position="34"/>
    </location>
</feature>
<keyword evidence="12" id="KW-1185">Reference proteome</keyword>
<dbReference type="OrthoDB" id="9778366at2"/>
<evidence type="ECO:0000259" key="10">
    <source>
        <dbReference type="PROSITE" id="PS50109"/>
    </source>
</evidence>
<dbReference type="InterPro" id="IPR005467">
    <property type="entry name" value="His_kinase_dom"/>
</dbReference>
<evidence type="ECO:0000256" key="8">
    <source>
        <dbReference type="ARBA" id="ARBA00023012"/>
    </source>
</evidence>
<organism evidence="11 12">
    <name type="scientific">Mariniphaga sediminis</name>
    <dbReference type="NCBI Taxonomy" id="1628158"/>
    <lineage>
        <taxon>Bacteria</taxon>
        <taxon>Pseudomonadati</taxon>
        <taxon>Bacteroidota</taxon>
        <taxon>Bacteroidia</taxon>
        <taxon>Marinilabiliales</taxon>
        <taxon>Prolixibacteraceae</taxon>
        <taxon>Mariniphaga</taxon>
    </lineage>
</organism>
<dbReference type="SMART" id="SM00387">
    <property type="entry name" value="HATPase_c"/>
    <property type="match status" value="1"/>
</dbReference>
<keyword evidence="7" id="KW-0067">ATP-binding</keyword>
<dbReference type="PANTHER" id="PTHR24421:SF10">
    <property type="entry name" value="NITRATE_NITRITE SENSOR PROTEIN NARQ"/>
    <property type="match status" value="1"/>
</dbReference>
<dbReference type="RefSeq" id="WP_119351519.1">
    <property type="nucleotide sequence ID" value="NZ_JBFHKJ010000285.1"/>
</dbReference>
<protein>
    <recommendedName>
        <fullName evidence="2">histidine kinase</fullName>
        <ecNumber evidence="2">2.7.13.3</ecNumber>
    </recommendedName>
</protein>
<dbReference type="EC" id="2.7.13.3" evidence="2"/>
<evidence type="ECO:0000256" key="6">
    <source>
        <dbReference type="ARBA" id="ARBA00022777"/>
    </source>
</evidence>
<name>A0A399CYS9_9BACT</name>
<dbReference type="Pfam" id="PF07730">
    <property type="entry name" value="HisKA_3"/>
    <property type="match status" value="1"/>
</dbReference>
<proteinExistence type="predicted"/>
<dbReference type="PROSITE" id="PS50109">
    <property type="entry name" value="HIS_KIN"/>
    <property type="match status" value="1"/>
</dbReference>
<dbReference type="CDD" id="cd16917">
    <property type="entry name" value="HATPase_UhpB-NarQ-NarX-like"/>
    <property type="match status" value="1"/>
</dbReference>